<keyword evidence="11" id="KW-1185">Reference proteome</keyword>
<feature type="transmembrane region" description="Helical" evidence="8">
    <location>
        <begin position="86"/>
        <end position="105"/>
    </location>
</feature>
<evidence type="ECO:0000259" key="9">
    <source>
        <dbReference type="PROSITE" id="PS51202"/>
    </source>
</evidence>
<evidence type="ECO:0000256" key="2">
    <source>
        <dbReference type="ARBA" id="ARBA00009854"/>
    </source>
</evidence>
<comment type="caution">
    <text evidence="10">The sequence shown here is derived from an EMBL/GenBank/DDBJ whole genome shotgun (WGS) entry which is preliminary data.</text>
</comment>
<reference evidence="10 11" key="1">
    <citation type="submission" date="2017-09" db="EMBL/GenBank/DDBJ databases">
        <title>Bacterial strain isolated from the female urinary microbiota.</title>
        <authorList>
            <person name="Thomas-White K."/>
            <person name="Kumar N."/>
            <person name="Forster S."/>
            <person name="Putonti C."/>
            <person name="Lawley T."/>
            <person name="Wolfe A.J."/>
        </authorList>
    </citation>
    <scope>NUCLEOTIDE SEQUENCE [LARGE SCALE GENOMIC DNA]</scope>
    <source>
        <strain evidence="10 11">UMB0744</strain>
    </source>
</reference>
<accession>A0ABX4UN34</accession>
<dbReference type="PANTHER" id="PTHR30445:SF3">
    <property type="entry name" value="TRANSPORT PROTEIN YIDE-RELATED"/>
    <property type="match status" value="1"/>
</dbReference>
<feature type="transmembrane region" description="Helical" evidence="8">
    <location>
        <begin position="381"/>
        <end position="399"/>
    </location>
</feature>
<dbReference type="EMBL" id="PNGC01000003">
    <property type="protein sequence ID" value="PMB89020.1"/>
    <property type="molecule type" value="Genomic_DNA"/>
</dbReference>
<organism evidence="10 11">
    <name type="scientific">Varibaculum cambriense</name>
    <dbReference type="NCBI Taxonomy" id="184870"/>
    <lineage>
        <taxon>Bacteria</taxon>
        <taxon>Bacillati</taxon>
        <taxon>Actinomycetota</taxon>
        <taxon>Actinomycetes</taxon>
        <taxon>Actinomycetales</taxon>
        <taxon>Actinomycetaceae</taxon>
        <taxon>Varibaculum</taxon>
    </lineage>
</organism>
<dbReference type="Pfam" id="PF02080">
    <property type="entry name" value="TrkA_C"/>
    <property type="match status" value="1"/>
</dbReference>
<dbReference type="Pfam" id="PF06826">
    <property type="entry name" value="Asp-Al_Ex"/>
    <property type="match status" value="2"/>
</dbReference>
<name>A0ABX4UN34_9ACTO</name>
<dbReference type="PANTHER" id="PTHR30445">
    <property type="entry name" value="K(+)_H(+) ANTIPORTER SUBUNIT KHTT"/>
    <property type="match status" value="1"/>
</dbReference>
<feature type="transmembrane region" description="Helical" evidence="8">
    <location>
        <begin position="420"/>
        <end position="439"/>
    </location>
</feature>
<evidence type="ECO:0000313" key="10">
    <source>
        <dbReference type="EMBL" id="PMB89020.1"/>
    </source>
</evidence>
<evidence type="ECO:0000256" key="1">
    <source>
        <dbReference type="ARBA" id="ARBA00004651"/>
    </source>
</evidence>
<dbReference type="InterPro" id="IPR006512">
    <property type="entry name" value="YidE_YbjL"/>
</dbReference>
<keyword evidence="6 8" id="KW-1133">Transmembrane helix</keyword>
<dbReference type="InterPro" id="IPR036721">
    <property type="entry name" value="RCK_C_sf"/>
</dbReference>
<dbReference type="InterPro" id="IPR050144">
    <property type="entry name" value="AAE_transporter"/>
</dbReference>
<feature type="transmembrane region" description="Helical" evidence="8">
    <location>
        <begin position="445"/>
        <end position="467"/>
    </location>
</feature>
<comment type="subcellular location">
    <subcellularLocation>
        <location evidence="1">Cell membrane</location>
        <topology evidence="1">Multi-pass membrane protein</topology>
    </subcellularLocation>
</comment>
<feature type="transmembrane region" description="Helical" evidence="8">
    <location>
        <begin position="355"/>
        <end position="375"/>
    </location>
</feature>
<feature type="transmembrane region" description="Helical" evidence="8">
    <location>
        <begin position="508"/>
        <end position="528"/>
    </location>
</feature>
<keyword evidence="3" id="KW-0813">Transport</keyword>
<evidence type="ECO:0000256" key="4">
    <source>
        <dbReference type="ARBA" id="ARBA00022475"/>
    </source>
</evidence>
<keyword evidence="4" id="KW-1003">Cell membrane</keyword>
<proteinExistence type="inferred from homology"/>
<gene>
    <name evidence="10" type="ORF">CJ240_08450</name>
</gene>
<comment type="similarity">
    <text evidence="2">Belongs to the AAE transporter (TC 2.A.81) family.</text>
</comment>
<keyword evidence="5 8" id="KW-0812">Transmembrane</keyword>
<feature type="transmembrane region" description="Helical" evidence="8">
    <location>
        <begin position="59"/>
        <end position="80"/>
    </location>
</feature>
<protein>
    <submittedName>
        <fullName evidence="10">Transporter</fullName>
    </submittedName>
</protein>
<evidence type="ECO:0000313" key="11">
    <source>
        <dbReference type="Proteomes" id="UP000243201"/>
    </source>
</evidence>
<dbReference type="SUPFAM" id="SSF116726">
    <property type="entry name" value="TrkA C-terminal domain-like"/>
    <property type="match status" value="1"/>
</dbReference>
<dbReference type="Gene3D" id="3.30.70.1450">
    <property type="entry name" value="Regulator of K+ conductance, C-terminal domain"/>
    <property type="match status" value="1"/>
</dbReference>
<keyword evidence="7 8" id="KW-0472">Membrane</keyword>
<evidence type="ECO:0000256" key="3">
    <source>
        <dbReference type="ARBA" id="ARBA00022448"/>
    </source>
</evidence>
<evidence type="ECO:0000256" key="6">
    <source>
        <dbReference type="ARBA" id="ARBA00022989"/>
    </source>
</evidence>
<dbReference type="NCBIfam" id="TIGR01625">
    <property type="entry name" value="YidE_YbjL_dupl"/>
    <property type="match status" value="2"/>
</dbReference>
<feature type="domain" description="RCK C-terminal" evidence="9">
    <location>
        <begin position="260"/>
        <end position="346"/>
    </location>
</feature>
<sequence>MMQILASSPLLTLFLVIALGTLFGSIPFGPLKFGAAGALFVGLAAGALDPALGENLSLVSAIGLALFVYTIGLAAGASFFRDLRKQAPLLLGAVALLALYAVLVAFGGKALGLSSPLLGGMFAGSLTTTPALAAATDAAGGSAQPAVGYAIAYPVGVIVTMVVVTVLMRIKLPAKNDPDPASAAGLATQTIRVDRPLRIQEIPGIAEVVGSSEGELRISYLLRDGKMRVAHPDGELQAGDLAFLVGLPDAVKTAGQALGKPIEEDISNDRTAVNFKRFTVSNSRLVGTPVANLFLPARFQSLLTRVRRGDTDMLATAGTRLQMGDRVLVVYPVEREGEIAKTFGDSEHKISAIDYLPFGLGIAAGVALGLITIPLGSLGSLALGAAAGPLVVGLILGRIDRLGPLVFSLAPSANNMLRQMGLVLFLAAVGLSSGQAFAAKAFSLTGIKIGLLAAAGMVPVLVAFWLLGKILGLSTARMAGAIAGFVGQPAILSHVQTTIPDERCESGYSATFALGIIAKIVLVQIVMVL</sequence>
<evidence type="ECO:0000256" key="8">
    <source>
        <dbReference type="SAM" id="Phobius"/>
    </source>
</evidence>
<dbReference type="PROSITE" id="PS51202">
    <property type="entry name" value="RCK_C"/>
    <property type="match status" value="1"/>
</dbReference>
<feature type="transmembrane region" description="Helical" evidence="8">
    <location>
        <begin position="147"/>
        <end position="168"/>
    </location>
</feature>
<evidence type="ECO:0000256" key="5">
    <source>
        <dbReference type="ARBA" id="ARBA00022692"/>
    </source>
</evidence>
<evidence type="ECO:0000256" key="7">
    <source>
        <dbReference type="ARBA" id="ARBA00023136"/>
    </source>
</evidence>
<dbReference type="Proteomes" id="UP000243201">
    <property type="component" value="Unassembled WGS sequence"/>
</dbReference>
<dbReference type="InterPro" id="IPR006037">
    <property type="entry name" value="RCK_C"/>
</dbReference>